<feature type="transmembrane region" description="Helical" evidence="2">
    <location>
        <begin position="202"/>
        <end position="223"/>
    </location>
</feature>
<evidence type="ECO:0000256" key="2">
    <source>
        <dbReference type="SAM" id="Phobius"/>
    </source>
</evidence>
<feature type="transmembrane region" description="Helical" evidence="2">
    <location>
        <begin position="303"/>
        <end position="323"/>
    </location>
</feature>
<protein>
    <submittedName>
        <fullName evidence="3">Uncharacterized protein</fullName>
    </submittedName>
</protein>
<sequence length="349" mass="37074">MSASGNGHWGPAGGPGPGPGGQPGPGPGRQPYPGAGHHPYRGGPGAGPYPPQPAPVPPQGYPGHPQGWGPYPPQPHGGGPQPPFPRPPRPPLTRGQRILRCVYNPFYAAQRAFRPSRPDVVEDLTVRKIQMWRTGLGIAAWLVLVMSYKPVDTAKGVETVAGDKFDQSWISTLVLVCAFPFVIALFAFAARGALRGLYLRRSLKSFGAVAALMGSMATFPLAVAPDPATAGFRDVIGTAGMVVLITLCAWSLGFALYGIALCLVHVFRTADIHEVLPPILAVLLVWVMAALDVINNENATVPVLARIVFLLGAPVSVTVLSCWELYRLRRYHNLTVRQALGRQGVSGGS</sequence>
<feature type="transmembrane region" description="Helical" evidence="2">
    <location>
        <begin position="168"/>
        <end position="190"/>
    </location>
</feature>
<feature type="region of interest" description="Disordered" evidence="1">
    <location>
        <begin position="1"/>
        <end position="91"/>
    </location>
</feature>
<reference evidence="3" key="2">
    <citation type="submission" date="2020-09" db="EMBL/GenBank/DDBJ databases">
        <authorList>
            <person name="Sun Q."/>
            <person name="Ohkuma M."/>
        </authorList>
    </citation>
    <scope>NUCLEOTIDE SEQUENCE</scope>
    <source>
        <strain evidence="3">JCM 3302</strain>
    </source>
</reference>
<feature type="transmembrane region" description="Helical" evidence="2">
    <location>
        <begin position="275"/>
        <end position="291"/>
    </location>
</feature>
<gene>
    <name evidence="3" type="ORF">GCM10014715_68050</name>
</gene>
<name>A0A919AGW8_9ACTN</name>
<proteinExistence type="predicted"/>
<feature type="transmembrane region" description="Helical" evidence="2">
    <location>
        <begin position="131"/>
        <end position="148"/>
    </location>
</feature>
<keyword evidence="2" id="KW-1133">Transmembrane helix</keyword>
<keyword evidence="2" id="KW-0812">Transmembrane</keyword>
<feature type="compositionally biased region" description="Pro residues" evidence="1">
    <location>
        <begin position="70"/>
        <end position="91"/>
    </location>
</feature>
<dbReference type="AlphaFoldDB" id="A0A919AGW8"/>
<feature type="transmembrane region" description="Helical" evidence="2">
    <location>
        <begin position="235"/>
        <end position="263"/>
    </location>
</feature>
<accession>A0A919AGW8</accession>
<feature type="compositionally biased region" description="Pro residues" evidence="1">
    <location>
        <begin position="14"/>
        <end position="30"/>
    </location>
</feature>
<dbReference type="EMBL" id="BNBC01000042">
    <property type="protein sequence ID" value="GHF02277.1"/>
    <property type="molecule type" value="Genomic_DNA"/>
</dbReference>
<organism evidence="3 4">
    <name type="scientific">Streptomyces spiralis</name>
    <dbReference type="NCBI Taxonomy" id="66376"/>
    <lineage>
        <taxon>Bacteria</taxon>
        <taxon>Bacillati</taxon>
        <taxon>Actinomycetota</taxon>
        <taxon>Actinomycetes</taxon>
        <taxon>Kitasatosporales</taxon>
        <taxon>Streptomycetaceae</taxon>
        <taxon>Streptomyces</taxon>
    </lineage>
</organism>
<keyword evidence="2" id="KW-0472">Membrane</keyword>
<evidence type="ECO:0000313" key="3">
    <source>
        <dbReference type="EMBL" id="GHF02277.1"/>
    </source>
</evidence>
<comment type="caution">
    <text evidence="3">The sequence shown here is derived from an EMBL/GenBank/DDBJ whole genome shotgun (WGS) entry which is preliminary data.</text>
</comment>
<feature type="compositionally biased region" description="Pro residues" evidence="1">
    <location>
        <begin position="47"/>
        <end position="60"/>
    </location>
</feature>
<reference evidence="3" key="1">
    <citation type="journal article" date="2014" name="Int. J. Syst. Evol. Microbiol.">
        <title>Complete genome sequence of Corynebacterium casei LMG S-19264T (=DSM 44701T), isolated from a smear-ripened cheese.</title>
        <authorList>
            <consortium name="US DOE Joint Genome Institute (JGI-PGF)"/>
            <person name="Walter F."/>
            <person name="Albersmeier A."/>
            <person name="Kalinowski J."/>
            <person name="Ruckert C."/>
        </authorList>
    </citation>
    <scope>NUCLEOTIDE SEQUENCE</scope>
    <source>
        <strain evidence="3">JCM 3302</strain>
    </source>
</reference>
<evidence type="ECO:0000313" key="4">
    <source>
        <dbReference type="Proteomes" id="UP000641386"/>
    </source>
</evidence>
<dbReference type="Proteomes" id="UP000641386">
    <property type="component" value="Unassembled WGS sequence"/>
</dbReference>
<evidence type="ECO:0000256" key="1">
    <source>
        <dbReference type="SAM" id="MobiDB-lite"/>
    </source>
</evidence>
<keyword evidence="4" id="KW-1185">Reference proteome</keyword>